<dbReference type="InterPro" id="IPR051122">
    <property type="entry name" value="SDR_DHRS6-like"/>
</dbReference>
<comment type="caution">
    <text evidence="3">The sequence shown here is derived from an EMBL/GenBank/DDBJ whole genome shotgun (WGS) entry which is preliminary data.</text>
</comment>
<dbReference type="Pfam" id="PF13561">
    <property type="entry name" value="adh_short_C2"/>
    <property type="match status" value="1"/>
</dbReference>
<sequence length="230" mass="24679">MNYLIVGGNSGIANTVAQNLLSDGHNVITCGREEWKGDSHDNHTHHVLNGVTEVDQIELPEELNGLLYAPGTINLKPFRGLKDDDYLHDFEVNALGAVRAVRHAQNALKKGENASVVLFSTVAVTQGMPFHASVAMSKGAVEGLTRTLAAEFAPKIRVNAVAPSLSDTPLASSLLSNDKRRESGAERHPLKRVGTADDIANAALYLLKNDSSWVSGQILHVDGGMSKLRV</sequence>
<accession>A0A6N6RIT9</accession>
<dbReference type="GO" id="GO:0016491">
    <property type="term" value="F:oxidoreductase activity"/>
    <property type="evidence" value="ECO:0007669"/>
    <property type="project" value="UniProtKB-KW"/>
</dbReference>
<dbReference type="RefSeq" id="WP_151665887.1">
    <property type="nucleotide sequence ID" value="NZ_WBVO01000001.1"/>
</dbReference>
<dbReference type="SUPFAM" id="SSF51735">
    <property type="entry name" value="NAD(P)-binding Rossmann-fold domains"/>
    <property type="match status" value="1"/>
</dbReference>
<evidence type="ECO:0000256" key="2">
    <source>
        <dbReference type="ARBA" id="ARBA00023002"/>
    </source>
</evidence>
<dbReference type="PANTHER" id="PTHR43477:SF1">
    <property type="entry name" value="DIHYDROANTICAPSIN 7-DEHYDROGENASE"/>
    <property type="match status" value="1"/>
</dbReference>
<dbReference type="InterPro" id="IPR036291">
    <property type="entry name" value="NAD(P)-bd_dom_sf"/>
</dbReference>
<dbReference type="PRINTS" id="PR00081">
    <property type="entry name" value="GDHRDH"/>
</dbReference>
<dbReference type="EMBL" id="WBVO01000001">
    <property type="protein sequence ID" value="KAB2814306.1"/>
    <property type="molecule type" value="Genomic_DNA"/>
</dbReference>
<dbReference type="Gene3D" id="3.40.50.720">
    <property type="entry name" value="NAD(P)-binding Rossmann-like Domain"/>
    <property type="match status" value="1"/>
</dbReference>
<dbReference type="InterPro" id="IPR002347">
    <property type="entry name" value="SDR_fam"/>
</dbReference>
<proteinExistence type="inferred from homology"/>
<dbReference type="AlphaFoldDB" id="A0A6N6RIT9"/>
<dbReference type="OrthoDB" id="9803333at2"/>
<evidence type="ECO:0000313" key="3">
    <source>
        <dbReference type="EMBL" id="KAB2814306.1"/>
    </source>
</evidence>
<reference evidence="3 4" key="1">
    <citation type="submission" date="2019-09" db="EMBL/GenBank/DDBJ databases">
        <title>Genomes of family Cryomorphaceae.</title>
        <authorList>
            <person name="Bowman J.P."/>
        </authorList>
    </citation>
    <scope>NUCLEOTIDE SEQUENCE [LARGE SCALE GENOMIC DNA]</scope>
    <source>
        <strain evidence="3 4">LMG 25704</strain>
    </source>
</reference>
<dbReference type="CDD" id="cd05233">
    <property type="entry name" value="SDR_c"/>
    <property type="match status" value="1"/>
</dbReference>
<protein>
    <submittedName>
        <fullName evidence="3">SDR family oxidoreductase</fullName>
    </submittedName>
</protein>
<evidence type="ECO:0000313" key="4">
    <source>
        <dbReference type="Proteomes" id="UP000468650"/>
    </source>
</evidence>
<keyword evidence="4" id="KW-1185">Reference proteome</keyword>
<evidence type="ECO:0000256" key="1">
    <source>
        <dbReference type="ARBA" id="ARBA00006484"/>
    </source>
</evidence>
<dbReference type="Proteomes" id="UP000468650">
    <property type="component" value="Unassembled WGS sequence"/>
</dbReference>
<keyword evidence="2" id="KW-0560">Oxidoreductase</keyword>
<comment type="similarity">
    <text evidence="1">Belongs to the short-chain dehydrogenases/reductases (SDR) family.</text>
</comment>
<dbReference type="PANTHER" id="PTHR43477">
    <property type="entry name" value="DIHYDROANTICAPSIN 7-DEHYDROGENASE"/>
    <property type="match status" value="1"/>
</dbReference>
<gene>
    <name evidence="3" type="ORF">F8C67_00825</name>
</gene>
<name>A0A6N6RIT9_9FLAO</name>
<organism evidence="3 4">
    <name type="scientific">Phaeocystidibacter luteus</name>
    <dbReference type="NCBI Taxonomy" id="911197"/>
    <lineage>
        <taxon>Bacteria</taxon>
        <taxon>Pseudomonadati</taxon>
        <taxon>Bacteroidota</taxon>
        <taxon>Flavobacteriia</taxon>
        <taxon>Flavobacteriales</taxon>
        <taxon>Phaeocystidibacteraceae</taxon>
        <taxon>Phaeocystidibacter</taxon>
    </lineage>
</organism>